<dbReference type="Proteomes" id="UP000612055">
    <property type="component" value="Unassembled WGS sequence"/>
</dbReference>
<dbReference type="InterPro" id="IPR001245">
    <property type="entry name" value="Ser-Thr/Tyr_kinase_cat_dom"/>
</dbReference>
<dbReference type="SUPFAM" id="SSF56112">
    <property type="entry name" value="Protein kinase-like (PK-like)"/>
    <property type="match status" value="1"/>
</dbReference>
<feature type="compositionally biased region" description="Polar residues" evidence="1">
    <location>
        <begin position="508"/>
        <end position="518"/>
    </location>
</feature>
<dbReference type="Pfam" id="PF07714">
    <property type="entry name" value="PK_Tyr_Ser-Thr"/>
    <property type="match status" value="1"/>
</dbReference>
<dbReference type="InterPro" id="IPR051681">
    <property type="entry name" value="Ser/Thr_Kinases-Pseudokinases"/>
</dbReference>
<dbReference type="Gene3D" id="1.10.510.10">
    <property type="entry name" value="Transferase(Phosphotransferase) domain 1"/>
    <property type="match status" value="1"/>
</dbReference>
<feature type="region of interest" description="Disordered" evidence="1">
    <location>
        <begin position="411"/>
        <end position="445"/>
    </location>
</feature>
<dbReference type="PROSITE" id="PS00108">
    <property type="entry name" value="PROTEIN_KINASE_ST"/>
    <property type="match status" value="1"/>
</dbReference>
<dbReference type="PANTHER" id="PTHR44329:SF214">
    <property type="entry name" value="PROTEIN KINASE DOMAIN-CONTAINING PROTEIN"/>
    <property type="match status" value="1"/>
</dbReference>
<gene>
    <name evidence="3" type="ORF">HYH03_005625</name>
</gene>
<reference evidence="3" key="1">
    <citation type="journal article" date="2020" name="bioRxiv">
        <title>Comparative genomics of Chlamydomonas.</title>
        <authorList>
            <person name="Craig R.J."/>
            <person name="Hasan A.R."/>
            <person name="Ness R.W."/>
            <person name="Keightley P.D."/>
        </authorList>
    </citation>
    <scope>NUCLEOTIDE SEQUENCE</scope>
    <source>
        <strain evidence="3">CCAP 11/70</strain>
    </source>
</reference>
<comment type="caution">
    <text evidence="3">The sequence shown here is derived from an EMBL/GenBank/DDBJ whole genome shotgun (WGS) entry which is preliminary data.</text>
</comment>
<dbReference type="InterPro" id="IPR000719">
    <property type="entry name" value="Prot_kinase_dom"/>
</dbReference>
<dbReference type="Gene3D" id="3.30.200.20">
    <property type="entry name" value="Phosphorylase Kinase, domain 1"/>
    <property type="match status" value="1"/>
</dbReference>
<feature type="compositionally biased region" description="Pro residues" evidence="1">
    <location>
        <begin position="485"/>
        <end position="497"/>
    </location>
</feature>
<feature type="compositionally biased region" description="Low complexity" evidence="1">
    <location>
        <begin position="411"/>
        <end position="424"/>
    </location>
</feature>
<sequence>MQDPERLLDDLELQEVMGSGAGGTVFRGLYHRAYVAVKMLCAQPQDDVAGLHEARLARRLRHPHVVATYCARGARLTAEFLDGLHASAAAEQQQPGRGGHPSRPREGRRQEPPRRCLTPPQGGSGGQSVRRALAAPPPAVAHAASCSPLARSGRRSDTSEDGLGDPRGPGSCGLRGWSDALASLQAQPGMRLWVLVQEACALGNLAQFLQRNGFRTLVPSAGGGGAAAAGGLEAGAAAERLRRRLLLRTAAEVAGGMRHLHSQNVVHGDLKPANVLLALSGTDQRGFLAKVCDFGLARMLPRGESYTRAQSFGTIAYAAPELLTYRQLSKGSDVYSFGVLLHEMMTCRRPFEGCTWEEVFDGVAWGGLQPPWPTQQWPELCAVAQRCCARDRAQRPSFAALEAALSAMSERMREGAQPAPVAPQGAGGGPFISFDGAPHGDNTVTASAPLARPVVSGARALVVPVHVEVAARALMRPALLDPPMVRSPPQPGAPSTPPQDEEGACPSMLSSTWQQGSSCPPLRHPRLVDRSGEEEAGEEK</sequence>
<dbReference type="AlphaFoldDB" id="A0A835Y5J7"/>
<keyword evidence="4" id="KW-1185">Reference proteome</keyword>
<dbReference type="PROSITE" id="PS50011">
    <property type="entry name" value="PROTEIN_KINASE_DOM"/>
    <property type="match status" value="1"/>
</dbReference>
<dbReference type="EMBL" id="JAEHOE010000019">
    <property type="protein sequence ID" value="KAG2496398.1"/>
    <property type="molecule type" value="Genomic_DNA"/>
</dbReference>
<feature type="compositionally biased region" description="Basic and acidic residues" evidence="1">
    <location>
        <begin position="103"/>
        <end position="114"/>
    </location>
</feature>
<feature type="domain" description="Protein kinase" evidence="2">
    <location>
        <begin position="11"/>
        <end position="405"/>
    </location>
</feature>
<dbReference type="GO" id="GO:0004674">
    <property type="term" value="F:protein serine/threonine kinase activity"/>
    <property type="evidence" value="ECO:0007669"/>
    <property type="project" value="TreeGrafter"/>
</dbReference>
<protein>
    <recommendedName>
        <fullName evidence="2">Protein kinase domain-containing protein</fullName>
    </recommendedName>
</protein>
<dbReference type="InterPro" id="IPR011009">
    <property type="entry name" value="Kinase-like_dom_sf"/>
</dbReference>
<dbReference type="InterPro" id="IPR008271">
    <property type="entry name" value="Ser/Thr_kinase_AS"/>
</dbReference>
<dbReference type="GO" id="GO:0005524">
    <property type="term" value="F:ATP binding"/>
    <property type="evidence" value="ECO:0007669"/>
    <property type="project" value="InterPro"/>
</dbReference>
<feature type="region of interest" description="Disordered" evidence="1">
    <location>
        <begin position="481"/>
        <end position="540"/>
    </location>
</feature>
<proteinExistence type="predicted"/>
<dbReference type="PANTHER" id="PTHR44329">
    <property type="entry name" value="SERINE/THREONINE-PROTEIN KINASE TNNI3K-RELATED"/>
    <property type="match status" value="1"/>
</dbReference>
<feature type="compositionally biased region" description="Basic and acidic residues" evidence="1">
    <location>
        <begin position="526"/>
        <end position="540"/>
    </location>
</feature>
<organism evidence="3 4">
    <name type="scientific">Edaphochlamys debaryana</name>
    <dbReference type="NCBI Taxonomy" id="47281"/>
    <lineage>
        <taxon>Eukaryota</taxon>
        <taxon>Viridiplantae</taxon>
        <taxon>Chlorophyta</taxon>
        <taxon>core chlorophytes</taxon>
        <taxon>Chlorophyceae</taxon>
        <taxon>CS clade</taxon>
        <taxon>Chlamydomonadales</taxon>
        <taxon>Chlamydomonadales incertae sedis</taxon>
        <taxon>Edaphochlamys</taxon>
    </lineage>
</organism>
<evidence type="ECO:0000313" key="3">
    <source>
        <dbReference type="EMBL" id="KAG2496398.1"/>
    </source>
</evidence>
<evidence type="ECO:0000313" key="4">
    <source>
        <dbReference type="Proteomes" id="UP000612055"/>
    </source>
</evidence>
<dbReference type="OrthoDB" id="671821at2759"/>
<accession>A0A835Y5J7</accession>
<dbReference type="SMART" id="SM00220">
    <property type="entry name" value="S_TKc"/>
    <property type="match status" value="1"/>
</dbReference>
<name>A0A835Y5J7_9CHLO</name>
<evidence type="ECO:0000256" key="1">
    <source>
        <dbReference type="SAM" id="MobiDB-lite"/>
    </source>
</evidence>
<evidence type="ECO:0000259" key="2">
    <source>
        <dbReference type="PROSITE" id="PS50011"/>
    </source>
</evidence>
<feature type="region of interest" description="Disordered" evidence="1">
    <location>
        <begin position="88"/>
        <end position="171"/>
    </location>
</feature>